<dbReference type="PROSITE" id="PS51819">
    <property type="entry name" value="VOC"/>
    <property type="match status" value="1"/>
</dbReference>
<dbReference type="GeneID" id="95599363"/>
<dbReference type="Gene3D" id="3.10.180.10">
    <property type="entry name" value="2,3-Dihydroxybiphenyl 1,2-Dioxygenase, domain 1"/>
    <property type="match status" value="1"/>
</dbReference>
<dbReference type="RefSeq" id="WP_190105179.1">
    <property type="nucleotide sequence ID" value="NZ_BMUH01000010.1"/>
</dbReference>
<dbReference type="Proteomes" id="UP001164506">
    <property type="component" value="Chromosome"/>
</dbReference>
<evidence type="ECO:0000313" key="3">
    <source>
        <dbReference type="Proteomes" id="UP001164506"/>
    </source>
</evidence>
<name>A0ABY6QTY5_9ACTN</name>
<gene>
    <name evidence="2" type="ORF">LDH80_07930</name>
</gene>
<dbReference type="PANTHER" id="PTHR35908">
    <property type="entry name" value="HYPOTHETICAL FUSION PROTEIN"/>
    <property type="match status" value="1"/>
</dbReference>
<dbReference type="Pfam" id="PF18029">
    <property type="entry name" value="Glyoxalase_6"/>
    <property type="match status" value="1"/>
</dbReference>
<dbReference type="EMBL" id="CP084204">
    <property type="protein sequence ID" value="UZX20641.1"/>
    <property type="molecule type" value="Genomic_DNA"/>
</dbReference>
<evidence type="ECO:0000259" key="1">
    <source>
        <dbReference type="PROSITE" id="PS51819"/>
    </source>
</evidence>
<dbReference type="PANTHER" id="PTHR35908:SF1">
    <property type="entry name" value="CONSERVED PROTEIN"/>
    <property type="match status" value="1"/>
</dbReference>
<accession>A0ABY6QTY5</accession>
<keyword evidence="3" id="KW-1185">Reference proteome</keyword>
<dbReference type="SUPFAM" id="SSF54593">
    <property type="entry name" value="Glyoxalase/Bleomycin resistance protein/Dihydroxybiphenyl dioxygenase"/>
    <property type="match status" value="1"/>
</dbReference>
<dbReference type="InterPro" id="IPR029068">
    <property type="entry name" value="Glyas_Bleomycin-R_OHBP_Dase"/>
</dbReference>
<protein>
    <submittedName>
        <fullName evidence="2">VOC family protein</fullName>
    </submittedName>
</protein>
<feature type="domain" description="VOC" evidence="1">
    <location>
        <begin position="4"/>
        <end position="124"/>
    </location>
</feature>
<sequence>MIGRLRCVVLDCPDALELAEFYRRLIGGEVGSPDPRWAVGEGSAVLRGDGGGPVLAFQGVADHRPPVWGAPEQQFLLDVRVDDLAGAHEAVLALGAVPLDGETGDAPWRVYADPAGHPFRLVRL</sequence>
<evidence type="ECO:0000313" key="2">
    <source>
        <dbReference type="EMBL" id="UZX20641.1"/>
    </source>
</evidence>
<dbReference type="InterPro" id="IPR041581">
    <property type="entry name" value="Glyoxalase_6"/>
</dbReference>
<organism evidence="2 3">
    <name type="scientific">Streptomyces tanashiensis</name>
    <dbReference type="NCBI Taxonomy" id="67367"/>
    <lineage>
        <taxon>Bacteria</taxon>
        <taxon>Bacillati</taxon>
        <taxon>Actinomycetota</taxon>
        <taxon>Actinomycetes</taxon>
        <taxon>Kitasatosporales</taxon>
        <taxon>Streptomycetaceae</taxon>
        <taxon>Streptomyces</taxon>
    </lineage>
</organism>
<proteinExistence type="predicted"/>
<dbReference type="InterPro" id="IPR037523">
    <property type="entry name" value="VOC_core"/>
</dbReference>
<reference evidence="2" key="1">
    <citation type="submission" date="2021-09" db="EMBL/GenBank/DDBJ databases">
        <title>Complete genome sequence and metabolic characterization of Streptomyces tanashiensis DSM 731 the producer of antibacterial Kalafungin and diverse secondary metabolites.</title>
        <authorList>
            <person name="Abbasi M.N."/>
            <person name="Anwar M.N."/>
            <person name="Alam K."/>
            <person name="Shoaib M."/>
            <person name="Lin Z."/>
            <person name="Hayat M."/>
            <person name="Ali M.I."/>
            <person name="Malik H.M.T."/>
            <person name="Ahmed I."/>
            <person name="Li A."/>
            <person name="Hailong Wang H."/>
            <person name="Zhang Y."/>
        </authorList>
    </citation>
    <scope>NUCLEOTIDE SEQUENCE</scope>
    <source>
        <strain evidence="2">Kala</strain>
    </source>
</reference>